<dbReference type="PANTHER" id="PTHR30042">
    <property type="entry name" value="POTASSIUM-TRANSPORTING ATPASE C CHAIN"/>
    <property type="match status" value="1"/>
</dbReference>
<keyword evidence="6 11" id="KW-0067">ATP-binding</keyword>
<name>A0A133VI35_9EURY</name>
<dbReference type="HAMAP" id="MF_00276">
    <property type="entry name" value="KdpC"/>
    <property type="match status" value="1"/>
</dbReference>
<evidence type="ECO:0000256" key="1">
    <source>
        <dbReference type="ARBA" id="ARBA00022448"/>
    </source>
</evidence>
<dbReference type="InterPro" id="IPR003820">
    <property type="entry name" value="KdpC"/>
</dbReference>
<protein>
    <recommendedName>
        <fullName evidence="11">Potassium-transporting ATPase KdpC subunit</fullName>
    </recommendedName>
    <alternativeName>
        <fullName evidence="11">ATP phosphohydrolase [potassium-transporting] C chain</fullName>
    </alternativeName>
    <alternativeName>
        <fullName evidence="11">Potassium-binding and translocating subunit C</fullName>
    </alternativeName>
    <alternativeName>
        <fullName evidence="11">Potassium-translocating ATPase C chain</fullName>
    </alternativeName>
</protein>
<keyword evidence="13" id="KW-1185">Reference proteome</keyword>
<comment type="function">
    <text evidence="11">Part of the high-affinity ATP-driven potassium transport (or Kdp) system, which catalyzes the hydrolysis of ATP coupled with the electrogenic transport of potassium into the cytoplasm. This subunit acts as a catalytic chaperone that increases the ATP-binding affinity of the ATP-hydrolyzing subunit KdpB by the formation of a transient KdpB/KdpC/ATP ternary complex.</text>
</comment>
<comment type="subunit">
    <text evidence="11">The system is composed of three essential subunits: KdpA, KdpB and KdpC.</text>
</comment>
<evidence type="ECO:0000256" key="7">
    <source>
        <dbReference type="ARBA" id="ARBA00022958"/>
    </source>
</evidence>
<dbReference type="GO" id="GO:0005886">
    <property type="term" value="C:plasma membrane"/>
    <property type="evidence" value="ECO:0007669"/>
    <property type="project" value="UniProtKB-SubCell"/>
</dbReference>
<accession>A0A133VI35</accession>
<comment type="subcellular location">
    <subcellularLocation>
        <location evidence="11">Cell membrane</location>
        <topology evidence="11">Single-pass membrane protein</topology>
    </subcellularLocation>
</comment>
<dbReference type="PIRSF" id="PIRSF001296">
    <property type="entry name" value="K_ATPase_KdpC"/>
    <property type="match status" value="1"/>
</dbReference>
<evidence type="ECO:0000256" key="6">
    <source>
        <dbReference type="ARBA" id="ARBA00022840"/>
    </source>
</evidence>
<dbReference type="EMBL" id="LHYF01000051">
    <property type="protein sequence ID" value="KXB06087.1"/>
    <property type="molecule type" value="Genomic_DNA"/>
</dbReference>
<dbReference type="GO" id="GO:0008556">
    <property type="term" value="F:P-type potassium transmembrane transporter activity"/>
    <property type="evidence" value="ECO:0007669"/>
    <property type="project" value="InterPro"/>
</dbReference>
<evidence type="ECO:0000256" key="11">
    <source>
        <dbReference type="HAMAP-Rule" id="MF_00276"/>
    </source>
</evidence>
<sequence length="196" mass="21722">MKEKLKNLSISVRLLIIAIVIFTIAYSGIIGIIGQTLWNSEAEGSLIKENGQVVGSQLIGQEFNDAKFFHSRPSSIDYNAMKSGSQNLSPRNPILTQRVENILQKISKNRKAENLKVPSTLVTESGSALDPHITVRSALIQIPRISKNTGIPENELDSLVVKYSKDKILGIFGMKRVNVLKLNIELDNRLEGKNID</sequence>
<evidence type="ECO:0000256" key="8">
    <source>
        <dbReference type="ARBA" id="ARBA00022989"/>
    </source>
</evidence>
<comment type="caution">
    <text evidence="12">The sequence shown here is derived from an EMBL/GenBank/DDBJ whole genome shotgun (WGS) entry which is preliminary data.</text>
</comment>
<keyword evidence="1 11" id="KW-0813">Transport</keyword>
<evidence type="ECO:0000256" key="10">
    <source>
        <dbReference type="ARBA" id="ARBA00023136"/>
    </source>
</evidence>
<evidence type="ECO:0000256" key="5">
    <source>
        <dbReference type="ARBA" id="ARBA00022741"/>
    </source>
</evidence>
<keyword evidence="5 11" id="KW-0547">Nucleotide-binding</keyword>
<comment type="similarity">
    <text evidence="11">Belongs to the KdpC family.</text>
</comment>
<evidence type="ECO:0000313" key="13">
    <source>
        <dbReference type="Proteomes" id="UP000070404"/>
    </source>
</evidence>
<evidence type="ECO:0000256" key="2">
    <source>
        <dbReference type="ARBA" id="ARBA00022475"/>
    </source>
</evidence>
<evidence type="ECO:0000256" key="9">
    <source>
        <dbReference type="ARBA" id="ARBA00023065"/>
    </source>
</evidence>
<gene>
    <name evidence="11" type="primary">kdpC</name>
    <name evidence="12" type="ORF">AKJ52_02575</name>
</gene>
<keyword evidence="2 11" id="KW-1003">Cell membrane</keyword>
<keyword evidence="7 11" id="KW-0630">Potassium</keyword>
<dbReference type="NCBIfam" id="TIGR00681">
    <property type="entry name" value="kdpC"/>
    <property type="match status" value="1"/>
</dbReference>
<keyword evidence="4 11" id="KW-0812">Transmembrane</keyword>
<evidence type="ECO:0000313" key="12">
    <source>
        <dbReference type="EMBL" id="KXB06087.1"/>
    </source>
</evidence>
<keyword evidence="8 11" id="KW-1133">Transmembrane helix</keyword>
<dbReference type="GO" id="GO:0005524">
    <property type="term" value="F:ATP binding"/>
    <property type="evidence" value="ECO:0007669"/>
    <property type="project" value="UniProtKB-UniRule"/>
</dbReference>
<organism evidence="12 13">
    <name type="scientific">candidate division MSBL1 archaeon SCGC-AAA382C18</name>
    <dbReference type="NCBI Taxonomy" id="1698281"/>
    <lineage>
        <taxon>Archaea</taxon>
        <taxon>Methanobacteriati</taxon>
        <taxon>Methanobacteriota</taxon>
        <taxon>candidate division MSBL1</taxon>
    </lineage>
</organism>
<reference evidence="12 13" key="1">
    <citation type="journal article" date="2016" name="Sci. Rep.">
        <title>Metabolic traits of an uncultured archaeal lineage -MSBL1- from brine pools of the Red Sea.</title>
        <authorList>
            <person name="Mwirichia R."/>
            <person name="Alam I."/>
            <person name="Rashid M."/>
            <person name="Vinu M."/>
            <person name="Ba-Alawi W."/>
            <person name="Anthony Kamau A."/>
            <person name="Kamanda Ngugi D."/>
            <person name="Goker M."/>
            <person name="Klenk H.P."/>
            <person name="Bajic V."/>
            <person name="Stingl U."/>
        </authorList>
    </citation>
    <scope>NUCLEOTIDE SEQUENCE [LARGE SCALE GENOMIC DNA]</scope>
    <source>
        <strain evidence="12">SCGC-AAA382C18</strain>
    </source>
</reference>
<dbReference type="Proteomes" id="UP000070404">
    <property type="component" value="Unassembled WGS sequence"/>
</dbReference>
<dbReference type="Pfam" id="PF02669">
    <property type="entry name" value="KdpC"/>
    <property type="match status" value="1"/>
</dbReference>
<evidence type="ECO:0000256" key="4">
    <source>
        <dbReference type="ARBA" id="ARBA00022692"/>
    </source>
</evidence>
<dbReference type="AlphaFoldDB" id="A0A133VI35"/>
<proteinExistence type="inferred from homology"/>
<dbReference type="PANTHER" id="PTHR30042:SF2">
    <property type="entry name" value="POTASSIUM-TRANSPORTING ATPASE KDPC SUBUNIT"/>
    <property type="match status" value="1"/>
</dbReference>
<feature type="transmembrane region" description="Helical" evidence="11">
    <location>
        <begin position="12"/>
        <end position="38"/>
    </location>
</feature>
<keyword evidence="10 11" id="KW-0472">Membrane</keyword>
<keyword evidence="9 11" id="KW-0406">Ion transport</keyword>
<evidence type="ECO:0000256" key="3">
    <source>
        <dbReference type="ARBA" id="ARBA00022538"/>
    </source>
</evidence>
<keyword evidence="3 11" id="KW-0633">Potassium transport</keyword>
<dbReference type="NCBIfam" id="NF001454">
    <property type="entry name" value="PRK00315.1"/>
    <property type="match status" value="1"/>
</dbReference>